<name>A0ABX9K3G9_9BACT</name>
<proteinExistence type="predicted"/>
<evidence type="ECO:0000256" key="1">
    <source>
        <dbReference type="SAM" id="Phobius"/>
    </source>
</evidence>
<organism evidence="2 3">
    <name type="scientific">Archangium gephyra</name>
    <dbReference type="NCBI Taxonomy" id="48"/>
    <lineage>
        <taxon>Bacteria</taxon>
        <taxon>Pseudomonadati</taxon>
        <taxon>Myxococcota</taxon>
        <taxon>Myxococcia</taxon>
        <taxon>Myxococcales</taxon>
        <taxon>Cystobacterineae</taxon>
        <taxon>Archangiaceae</taxon>
        <taxon>Archangium</taxon>
    </lineage>
</organism>
<protein>
    <recommendedName>
        <fullName evidence="4">DUF4012 domain-containing protein</fullName>
    </recommendedName>
</protein>
<feature type="transmembrane region" description="Helical" evidence="1">
    <location>
        <begin position="6"/>
        <end position="30"/>
    </location>
</feature>
<keyword evidence="1" id="KW-0812">Transmembrane</keyword>
<dbReference type="EMBL" id="QUMU01000005">
    <property type="protein sequence ID" value="REG32353.1"/>
    <property type="molecule type" value="Genomic_DNA"/>
</dbReference>
<comment type="caution">
    <text evidence="2">The sequence shown here is derived from an EMBL/GenBank/DDBJ whole genome shotgun (WGS) entry which is preliminary data.</text>
</comment>
<keyword evidence="1" id="KW-1133">Transmembrane helix</keyword>
<reference evidence="2 3" key="1">
    <citation type="submission" date="2018-08" db="EMBL/GenBank/DDBJ databases">
        <title>Genomic Encyclopedia of Archaeal and Bacterial Type Strains, Phase II (KMG-II): from individual species to whole genera.</title>
        <authorList>
            <person name="Goeker M."/>
        </authorList>
    </citation>
    <scope>NUCLEOTIDE SEQUENCE [LARGE SCALE GENOMIC DNA]</scope>
    <source>
        <strain evidence="2 3">DSM 2261</strain>
    </source>
</reference>
<evidence type="ECO:0000313" key="2">
    <source>
        <dbReference type="EMBL" id="REG32353.1"/>
    </source>
</evidence>
<sequence length="438" mass="48342">MKAGSTLRTIFALLVGCVLLVLVMMLGTYWRLKYRSRQAGDVLVAEAWALTSASERVARPPHTDSPLPGTLHEALEPLMPELDHLYEDGRMLSSDNSLLQKYEDVQHGKRPLSELPVPYRELFERNQPLIQRALRASRAELGGLPKGLRDLDEPDHRWSDKMLSKVLGLAALEARSQLEDGQAGAALETCLDGLALARDVAYGSGILGAESSASGYELLFHPCADALGRAPPEGQKQATLALRRLREGLRPLSWAVREESVSFSLGLVGEVLAPEQLEMLPEGARYRALHPPVSCIQPRFESIYLMHDWPRWMEALQQVAPIMDLPSEQRPAHLLALEQLPGSMWYLATRPASWTSSYEESATRVDGQRARVDLLLALALVKAHRAEHGTWPTTLPPLHPERAVLLPTALKLQPAEGDTLRLIPEAAGLQELALTATP</sequence>
<gene>
    <name evidence="2" type="ORF">ATI61_105681</name>
</gene>
<dbReference type="RefSeq" id="WP_116120240.1">
    <property type="nucleotide sequence ID" value="NZ_QUMU01000005.1"/>
</dbReference>
<accession>A0ABX9K3G9</accession>
<dbReference type="Proteomes" id="UP000256345">
    <property type="component" value="Unassembled WGS sequence"/>
</dbReference>
<keyword evidence="1" id="KW-0472">Membrane</keyword>
<keyword evidence="3" id="KW-1185">Reference proteome</keyword>
<evidence type="ECO:0000313" key="3">
    <source>
        <dbReference type="Proteomes" id="UP000256345"/>
    </source>
</evidence>
<evidence type="ECO:0008006" key="4">
    <source>
        <dbReference type="Google" id="ProtNLM"/>
    </source>
</evidence>